<dbReference type="AlphaFoldDB" id="A0A921QUK3"/>
<feature type="compositionally biased region" description="Basic and acidic residues" evidence="2">
    <location>
        <begin position="107"/>
        <end position="116"/>
    </location>
</feature>
<comment type="caution">
    <text evidence="4">The sequence shown here is derived from an EMBL/GenBank/DDBJ whole genome shotgun (WGS) entry which is preliminary data.</text>
</comment>
<feature type="compositionally biased region" description="Basic residues" evidence="2">
    <location>
        <begin position="75"/>
        <end position="85"/>
    </location>
</feature>
<dbReference type="EMBL" id="CM027685">
    <property type="protein sequence ID" value="KAG0528257.1"/>
    <property type="molecule type" value="Genomic_DNA"/>
</dbReference>
<dbReference type="Gramene" id="EES11701">
    <property type="protein sequence ID" value="EES11701"/>
    <property type="gene ID" value="SORBI_3006G278400"/>
</dbReference>
<organism evidence="4 5">
    <name type="scientific">Sorghum bicolor</name>
    <name type="common">Sorghum</name>
    <name type="synonym">Sorghum vulgare</name>
    <dbReference type="NCBI Taxonomy" id="4558"/>
    <lineage>
        <taxon>Eukaryota</taxon>
        <taxon>Viridiplantae</taxon>
        <taxon>Streptophyta</taxon>
        <taxon>Embryophyta</taxon>
        <taxon>Tracheophyta</taxon>
        <taxon>Spermatophyta</taxon>
        <taxon>Magnoliopsida</taxon>
        <taxon>Liliopsida</taxon>
        <taxon>Poales</taxon>
        <taxon>Poaceae</taxon>
        <taxon>PACMAD clade</taxon>
        <taxon>Panicoideae</taxon>
        <taxon>Andropogonodae</taxon>
        <taxon>Andropogoneae</taxon>
        <taxon>Sorghinae</taxon>
        <taxon>Sorghum</taxon>
    </lineage>
</organism>
<gene>
    <name evidence="4" type="ORF">BDA96_06G302900</name>
</gene>
<dbReference type="OMA" id="PVCAIDR"/>
<accession>A0A921QUK3</accession>
<keyword evidence="1" id="KW-0863">Zinc-finger</keyword>
<keyword evidence="1" id="KW-0479">Metal-binding</keyword>
<dbReference type="InterPro" id="IPR013087">
    <property type="entry name" value="Znf_C2H2_type"/>
</dbReference>
<protein>
    <recommendedName>
        <fullName evidence="3">C2H2-type domain-containing protein</fullName>
    </recommendedName>
</protein>
<feature type="region of interest" description="Disordered" evidence="2">
    <location>
        <begin position="1"/>
        <end position="61"/>
    </location>
</feature>
<proteinExistence type="predicted"/>
<sequence length="495" mass="52680">MVEPGRSAGVREAKKSSTTSSSTAAAAMVKKKLTTTKKRPEKEEKAEKKQSRQCTEPESPSYRLALKSLFSCRNSHGHGQHHARPRAQQDTGSRSKRLGCSAPSICKLRDDSESRHQRMPVPPPEDTMGGTTAGEPCKRRASVSGSSERCVKKPLSESKCGTGRSSSATAASSSSNSKQLQRGGSSLSSSSSSGGSSFRAGMQLRRLSGCYECHMVVDPVSGSTSMRATASTICPCPDCGEVFVRQESLHLHQSIRHAVSELSADDTSRNIIEIIFQSSWLKKQSPVCMVDRILKVHNTPRTLARFEEYRDAVKARAAAGGGAGQQPVAMGANNRHPRCTADGNELLRFHCATLACSLGLNGATHLCDAAAAAGGCAACGIIRDGFSRSASDGGVLTMATSGRAHDAVPVPVPAAEGEEAERQQRRAMLVCRVIAGRVKRPKEEAEQASEEEAGPGEEEEYDSVAGSAGVYSNLEELLVFNPRAILPCFVVVYKA</sequence>
<feature type="compositionally biased region" description="Acidic residues" evidence="2">
    <location>
        <begin position="446"/>
        <end position="462"/>
    </location>
</feature>
<keyword evidence="1" id="KW-0862">Zinc</keyword>
<dbReference type="PANTHER" id="PTHR31681">
    <property type="entry name" value="C2H2-LIKE ZINC FINGER PROTEIN"/>
    <property type="match status" value="1"/>
</dbReference>
<dbReference type="PROSITE" id="PS00028">
    <property type="entry name" value="ZINC_FINGER_C2H2_1"/>
    <property type="match status" value="1"/>
</dbReference>
<name>A0A921QUK3_SORBI</name>
<dbReference type="Proteomes" id="UP000807115">
    <property type="component" value="Chromosome 6"/>
</dbReference>
<dbReference type="GO" id="GO:0008270">
    <property type="term" value="F:zinc ion binding"/>
    <property type="evidence" value="ECO:0007669"/>
    <property type="project" value="UniProtKB-KW"/>
</dbReference>
<feature type="compositionally biased region" description="Low complexity" evidence="2">
    <location>
        <begin position="16"/>
        <end position="28"/>
    </location>
</feature>
<feature type="region of interest" description="Disordered" evidence="2">
    <location>
        <begin position="73"/>
        <end position="198"/>
    </location>
</feature>
<reference evidence="4" key="1">
    <citation type="journal article" date="2019" name="BMC Genomics">
        <title>A new reference genome for Sorghum bicolor reveals high levels of sequence similarity between sweet and grain genotypes: implications for the genetics of sugar metabolism.</title>
        <authorList>
            <person name="Cooper E.A."/>
            <person name="Brenton Z.W."/>
            <person name="Flinn B.S."/>
            <person name="Jenkins J."/>
            <person name="Shu S."/>
            <person name="Flowers D."/>
            <person name="Luo F."/>
            <person name="Wang Y."/>
            <person name="Xia P."/>
            <person name="Barry K."/>
            <person name="Daum C."/>
            <person name="Lipzen A."/>
            <person name="Yoshinaga Y."/>
            <person name="Schmutz J."/>
            <person name="Saski C."/>
            <person name="Vermerris W."/>
            <person name="Kresovich S."/>
        </authorList>
    </citation>
    <scope>NUCLEOTIDE SEQUENCE</scope>
</reference>
<dbReference type="PROSITE" id="PS50157">
    <property type="entry name" value="ZINC_FINGER_C2H2_2"/>
    <property type="match status" value="1"/>
</dbReference>
<evidence type="ECO:0000256" key="2">
    <source>
        <dbReference type="SAM" id="MobiDB-lite"/>
    </source>
</evidence>
<evidence type="ECO:0000313" key="4">
    <source>
        <dbReference type="EMBL" id="KAG0528257.1"/>
    </source>
</evidence>
<evidence type="ECO:0000313" key="5">
    <source>
        <dbReference type="Proteomes" id="UP000807115"/>
    </source>
</evidence>
<dbReference type="OrthoDB" id="9514740at2759"/>
<feature type="compositionally biased region" description="Low complexity" evidence="2">
    <location>
        <begin position="165"/>
        <end position="197"/>
    </location>
</feature>
<dbReference type="Gene3D" id="3.90.228.10">
    <property type="match status" value="1"/>
</dbReference>
<evidence type="ECO:0000256" key="1">
    <source>
        <dbReference type="PROSITE-ProRule" id="PRU00042"/>
    </source>
</evidence>
<dbReference type="SUPFAM" id="SSF56399">
    <property type="entry name" value="ADP-ribosylation"/>
    <property type="match status" value="1"/>
</dbReference>
<feature type="domain" description="C2H2-type" evidence="3">
    <location>
        <begin position="234"/>
        <end position="262"/>
    </location>
</feature>
<reference evidence="4" key="2">
    <citation type="submission" date="2020-10" db="EMBL/GenBank/DDBJ databases">
        <authorList>
            <person name="Cooper E.A."/>
            <person name="Brenton Z.W."/>
            <person name="Flinn B.S."/>
            <person name="Jenkins J."/>
            <person name="Shu S."/>
            <person name="Flowers D."/>
            <person name="Luo F."/>
            <person name="Wang Y."/>
            <person name="Xia P."/>
            <person name="Barry K."/>
            <person name="Daum C."/>
            <person name="Lipzen A."/>
            <person name="Yoshinaga Y."/>
            <person name="Schmutz J."/>
            <person name="Saski C."/>
            <person name="Vermerris W."/>
            <person name="Kresovich S."/>
        </authorList>
    </citation>
    <scope>NUCLEOTIDE SEQUENCE</scope>
</reference>
<evidence type="ECO:0000259" key="3">
    <source>
        <dbReference type="PROSITE" id="PS50157"/>
    </source>
</evidence>
<dbReference type="PANTHER" id="PTHR31681:SF3">
    <property type="entry name" value="OS04G0690100 PROTEIN"/>
    <property type="match status" value="1"/>
</dbReference>
<dbReference type="KEGG" id="sbi:8076513"/>
<feature type="compositionally biased region" description="Basic and acidic residues" evidence="2">
    <location>
        <begin position="38"/>
        <end position="50"/>
    </location>
</feature>
<feature type="region of interest" description="Disordered" evidence="2">
    <location>
        <begin position="441"/>
        <end position="464"/>
    </location>
</feature>